<dbReference type="InterPro" id="IPR012347">
    <property type="entry name" value="Ferritin-like"/>
</dbReference>
<sequence>MKTLTSHHWGAIIFAGEIIDRAYHVEFVNLGANVVTQQTREINQLRSWLKKIYNIDYVGSAAAGSAADTPDTERSLLNPKSYSE</sequence>
<evidence type="ECO:0000313" key="3">
    <source>
        <dbReference type="EMBL" id="RUR83739.1"/>
    </source>
</evidence>
<reference evidence="3 4" key="1">
    <citation type="journal article" date="2019" name="Genome Biol. Evol.">
        <title>Day and night: Metabolic profiles and evolutionary relationships of six axenic non-marine cyanobacteria.</title>
        <authorList>
            <person name="Will S.E."/>
            <person name="Henke P."/>
            <person name="Boedeker C."/>
            <person name="Huang S."/>
            <person name="Brinkmann H."/>
            <person name="Rohde M."/>
            <person name="Jarek M."/>
            <person name="Friedl T."/>
            <person name="Seufert S."/>
            <person name="Schumacher M."/>
            <person name="Overmann J."/>
            <person name="Neumann-Schaal M."/>
            <person name="Petersen J."/>
        </authorList>
    </citation>
    <scope>NUCLEOTIDE SEQUENCE [LARGE SCALE GENOMIC DNA]</scope>
    <source>
        <strain evidence="3 4">PCC 6912</strain>
    </source>
</reference>
<feature type="region of interest" description="Disordered" evidence="1">
    <location>
        <begin position="62"/>
        <end position="84"/>
    </location>
</feature>
<dbReference type="InterPro" id="IPR005183">
    <property type="entry name" value="DUF305_CopM-like"/>
</dbReference>
<name>A0A433NLF0_CHLFR</name>
<evidence type="ECO:0000259" key="2">
    <source>
        <dbReference type="Pfam" id="PF03713"/>
    </source>
</evidence>
<dbReference type="AlphaFoldDB" id="A0A433NLF0"/>
<proteinExistence type="predicted"/>
<gene>
    <name evidence="3" type="ORF">PCC6912_19820</name>
</gene>
<dbReference type="Gene3D" id="1.20.1260.10">
    <property type="match status" value="1"/>
</dbReference>
<evidence type="ECO:0000313" key="4">
    <source>
        <dbReference type="Proteomes" id="UP000268857"/>
    </source>
</evidence>
<dbReference type="Proteomes" id="UP000268857">
    <property type="component" value="Unassembled WGS sequence"/>
</dbReference>
<dbReference type="Pfam" id="PF03713">
    <property type="entry name" value="DUF305"/>
    <property type="match status" value="1"/>
</dbReference>
<accession>A0A433NLF0</accession>
<feature type="domain" description="DUF305" evidence="2">
    <location>
        <begin position="2"/>
        <end position="60"/>
    </location>
</feature>
<protein>
    <recommendedName>
        <fullName evidence="2">DUF305 domain-containing protein</fullName>
    </recommendedName>
</protein>
<dbReference type="EMBL" id="RSCJ01000006">
    <property type="protein sequence ID" value="RUR83739.1"/>
    <property type="molecule type" value="Genomic_DNA"/>
</dbReference>
<evidence type="ECO:0000256" key="1">
    <source>
        <dbReference type="SAM" id="MobiDB-lite"/>
    </source>
</evidence>
<keyword evidence="4" id="KW-1185">Reference proteome</keyword>
<comment type="caution">
    <text evidence="3">The sequence shown here is derived from an EMBL/GenBank/DDBJ whole genome shotgun (WGS) entry which is preliminary data.</text>
</comment>
<organism evidence="3 4">
    <name type="scientific">Chlorogloeopsis fritschii PCC 6912</name>
    <dbReference type="NCBI Taxonomy" id="211165"/>
    <lineage>
        <taxon>Bacteria</taxon>
        <taxon>Bacillati</taxon>
        <taxon>Cyanobacteriota</taxon>
        <taxon>Cyanophyceae</taxon>
        <taxon>Nostocales</taxon>
        <taxon>Chlorogloeopsidaceae</taxon>
        <taxon>Chlorogloeopsis</taxon>
    </lineage>
</organism>